<keyword evidence="6 11" id="KW-0812">Transmembrane</keyword>
<proteinExistence type="inferred from homology"/>
<gene>
    <name evidence="13" type="primary">fimT_2</name>
    <name evidence="13" type="ORF">GCM10007894_05420</name>
</gene>
<comment type="subcellular location">
    <subcellularLocation>
        <location evidence="1">Cell inner membrane</location>
        <topology evidence="1">Single-pass membrane protein</topology>
    </subcellularLocation>
</comment>
<dbReference type="Proteomes" id="UP001157439">
    <property type="component" value="Unassembled WGS sequence"/>
</dbReference>
<dbReference type="InterPro" id="IPR012902">
    <property type="entry name" value="N_methyl_site"/>
</dbReference>
<evidence type="ECO:0000256" key="10">
    <source>
        <dbReference type="ARBA" id="ARBA00030775"/>
    </source>
</evidence>
<evidence type="ECO:0000256" key="9">
    <source>
        <dbReference type="ARBA" id="ARBA00025772"/>
    </source>
</evidence>
<feature type="domain" description="General secretion pathway GspH" evidence="12">
    <location>
        <begin position="77"/>
        <end position="186"/>
    </location>
</feature>
<evidence type="ECO:0000259" key="12">
    <source>
        <dbReference type="Pfam" id="PF12019"/>
    </source>
</evidence>
<evidence type="ECO:0000313" key="13">
    <source>
        <dbReference type="EMBL" id="GLS82565.1"/>
    </source>
</evidence>
<keyword evidence="3" id="KW-1003">Cell membrane</keyword>
<feature type="transmembrane region" description="Helical" evidence="11">
    <location>
        <begin position="42"/>
        <end position="62"/>
    </location>
</feature>
<keyword evidence="14" id="KW-1185">Reference proteome</keyword>
<dbReference type="Gene3D" id="3.55.40.10">
    <property type="entry name" value="minor pseudopilin epsh domain"/>
    <property type="match status" value="1"/>
</dbReference>
<dbReference type="Pfam" id="PF12019">
    <property type="entry name" value="GspH"/>
    <property type="match status" value="1"/>
</dbReference>
<evidence type="ECO:0000256" key="2">
    <source>
        <dbReference type="ARBA" id="ARBA00021549"/>
    </source>
</evidence>
<dbReference type="PROSITE" id="PS00409">
    <property type="entry name" value="PROKAR_NTER_METHYL"/>
    <property type="match status" value="1"/>
</dbReference>
<dbReference type="InterPro" id="IPR045584">
    <property type="entry name" value="Pilin-like"/>
</dbReference>
<evidence type="ECO:0000256" key="5">
    <source>
        <dbReference type="ARBA" id="ARBA00022519"/>
    </source>
</evidence>
<sequence length="198" mass="21750">MIASIFFIAHPFTIKNRDFVVILTYRLTGLCKLDIIMKVKGFTLIELMVTIIVAVVLIGVGVPQLADLYEKQRASAAINRIQSSVLLARNQAQSYGTRVTVCPRSSGKCSGNWSSGFTIFISDTSGNLVEQLRKVEGFNNKDKIYFNHNALTFDANGSANVTAGSFTYCPSNESTNARRLNVSTMGRTEIKTGTFTCK</sequence>
<dbReference type="AlphaFoldDB" id="A0AA37WXK2"/>
<comment type="similarity">
    <text evidence="9">Belongs to the GSP H family.</text>
</comment>
<name>A0AA37WXK2_9GAMM</name>
<accession>A0AA37WXK2</accession>
<dbReference type="GO" id="GO:0005886">
    <property type="term" value="C:plasma membrane"/>
    <property type="evidence" value="ECO:0007669"/>
    <property type="project" value="UniProtKB-SubCell"/>
</dbReference>
<dbReference type="SUPFAM" id="SSF54523">
    <property type="entry name" value="Pili subunits"/>
    <property type="match status" value="1"/>
</dbReference>
<dbReference type="GO" id="GO:0015628">
    <property type="term" value="P:protein secretion by the type II secretion system"/>
    <property type="evidence" value="ECO:0007669"/>
    <property type="project" value="InterPro"/>
</dbReference>
<evidence type="ECO:0000256" key="11">
    <source>
        <dbReference type="SAM" id="Phobius"/>
    </source>
</evidence>
<evidence type="ECO:0000256" key="8">
    <source>
        <dbReference type="ARBA" id="ARBA00023136"/>
    </source>
</evidence>
<dbReference type="GO" id="GO:0015627">
    <property type="term" value="C:type II protein secretion system complex"/>
    <property type="evidence" value="ECO:0007669"/>
    <property type="project" value="InterPro"/>
</dbReference>
<evidence type="ECO:0000256" key="1">
    <source>
        <dbReference type="ARBA" id="ARBA00004377"/>
    </source>
</evidence>
<dbReference type="NCBIfam" id="TIGR02532">
    <property type="entry name" value="IV_pilin_GFxxxE"/>
    <property type="match status" value="1"/>
</dbReference>
<protein>
    <recommendedName>
        <fullName evidence="2">Type II secretion system protein H</fullName>
    </recommendedName>
    <alternativeName>
        <fullName evidence="10">General secretion pathway protein H</fullName>
    </alternativeName>
</protein>
<keyword evidence="8 11" id="KW-0472">Membrane</keyword>
<keyword evidence="5" id="KW-0997">Cell inner membrane</keyword>
<organism evidence="13 14">
    <name type="scientific">Paraferrimonas haliotis</name>
    <dbReference type="NCBI Taxonomy" id="2013866"/>
    <lineage>
        <taxon>Bacteria</taxon>
        <taxon>Pseudomonadati</taxon>
        <taxon>Pseudomonadota</taxon>
        <taxon>Gammaproteobacteria</taxon>
        <taxon>Alteromonadales</taxon>
        <taxon>Ferrimonadaceae</taxon>
        <taxon>Paraferrimonas</taxon>
    </lineage>
</organism>
<evidence type="ECO:0000313" key="14">
    <source>
        <dbReference type="Proteomes" id="UP001157439"/>
    </source>
</evidence>
<dbReference type="EMBL" id="BSPO01000001">
    <property type="protein sequence ID" value="GLS82565.1"/>
    <property type="molecule type" value="Genomic_DNA"/>
</dbReference>
<dbReference type="InterPro" id="IPR022346">
    <property type="entry name" value="T2SS_GspH"/>
</dbReference>
<comment type="caution">
    <text evidence="13">The sequence shown here is derived from an EMBL/GenBank/DDBJ whole genome shotgun (WGS) entry which is preliminary data.</text>
</comment>
<reference evidence="13 14" key="1">
    <citation type="journal article" date="2014" name="Int. J. Syst. Evol. Microbiol.">
        <title>Complete genome sequence of Corynebacterium casei LMG S-19264T (=DSM 44701T), isolated from a smear-ripened cheese.</title>
        <authorList>
            <consortium name="US DOE Joint Genome Institute (JGI-PGF)"/>
            <person name="Walter F."/>
            <person name="Albersmeier A."/>
            <person name="Kalinowski J."/>
            <person name="Ruckert C."/>
        </authorList>
    </citation>
    <scope>NUCLEOTIDE SEQUENCE [LARGE SCALE GENOMIC DNA]</scope>
    <source>
        <strain evidence="13 14">NBRC 112785</strain>
    </source>
</reference>
<dbReference type="PANTHER" id="PTHR30093">
    <property type="entry name" value="GENERAL SECRETION PATHWAY PROTEIN G"/>
    <property type="match status" value="1"/>
</dbReference>
<dbReference type="Pfam" id="PF07963">
    <property type="entry name" value="N_methyl"/>
    <property type="match status" value="1"/>
</dbReference>
<keyword evidence="7 11" id="KW-1133">Transmembrane helix</keyword>
<evidence type="ECO:0000256" key="7">
    <source>
        <dbReference type="ARBA" id="ARBA00022989"/>
    </source>
</evidence>
<evidence type="ECO:0000256" key="4">
    <source>
        <dbReference type="ARBA" id="ARBA00022481"/>
    </source>
</evidence>
<dbReference type="PANTHER" id="PTHR30093:SF41">
    <property type="entry name" value="TYPE II SECRETION SYSTEM PROTEIN H"/>
    <property type="match status" value="1"/>
</dbReference>
<evidence type="ECO:0000256" key="3">
    <source>
        <dbReference type="ARBA" id="ARBA00022475"/>
    </source>
</evidence>
<evidence type="ECO:0000256" key="6">
    <source>
        <dbReference type="ARBA" id="ARBA00022692"/>
    </source>
</evidence>
<keyword evidence="4" id="KW-0488">Methylation</keyword>